<dbReference type="PANTHER" id="PTHR45709:SF3">
    <property type="entry name" value="GUANINE NUCLEOTIDE-BINDING PROTEIN-LIKE 1"/>
    <property type="match status" value="1"/>
</dbReference>
<dbReference type="GO" id="GO:0003924">
    <property type="term" value="F:GTPase activity"/>
    <property type="evidence" value="ECO:0007669"/>
    <property type="project" value="InterPro"/>
</dbReference>
<dbReference type="InterPro" id="IPR006073">
    <property type="entry name" value="GTP-bd"/>
</dbReference>
<keyword evidence="2" id="KW-0342">GTP-binding</keyword>
<keyword evidence="1" id="KW-0547">Nucleotide-binding</keyword>
<dbReference type="EnsemblMetazoa" id="MDOA008600-RA">
    <property type="protein sequence ID" value="MDOA008600-PA"/>
    <property type="gene ID" value="MDOA008600"/>
</dbReference>
<proteinExistence type="predicted"/>
<dbReference type="SUPFAM" id="SSF52540">
    <property type="entry name" value="P-loop containing nucleoside triphosphate hydrolases"/>
    <property type="match status" value="1"/>
</dbReference>
<organism evidence="7">
    <name type="scientific">Musca domestica</name>
    <name type="common">House fly</name>
    <dbReference type="NCBI Taxonomy" id="7370"/>
    <lineage>
        <taxon>Eukaryota</taxon>
        <taxon>Metazoa</taxon>
        <taxon>Ecdysozoa</taxon>
        <taxon>Arthropoda</taxon>
        <taxon>Hexapoda</taxon>
        <taxon>Insecta</taxon>
        <taxon>Pterygota</taxon>
        <taxon>Neoptera</taxon>
        <taxon>Endopterygota</taxon>
        <taxon>Diptera</taxon>
        <taxon>Brachycera</taxon>
        <taxon>Muscomorpha</taxon>
        <taxon>Muscoidea</taxon>
        <taxon>Muscidae</taxon>
        <taxon>Musca</taxon>
    </lineage>
</organism>
<protein>
    <recommendedName>
        <fullName evidence="4">Guanine nucleotide-binding protein-like 1</fullName>
    </recommendedName>
</protein>
<evidence type="ECO:0000256" key="1">
    <source>
        <dbReference type="ARBA" id="ARBA00022741"/>
    </source>
</evidence>
<feature type="region of interest" description="Disordered" evidence="5">
    <location>
        <begin position="516"/>
        <end position="587"/>
    </location>
</feature>
<dbReference type="Pfam" id="PF01926">
    <property type="entry name" value="MMR_HSR1"/>
    <property type="match status" value="1"/>
</dbReference>
<dbReference type="GO" id="GO:0005525">
    <property type="term" value="F:GTP binding"/>
    <property type="evidence" value="ECO:0007669"/>
    <property type="project" value="UniProtKB-KW"/>
</dbReference>
<feature type="domain" description="G" evidence="6">
    <location>
        <begin position="339"/>
        <end position="393"/>
    </location>
</feature>
<feature type="compositionally biased region" description="Acidic residues" evidence="5">
    <location>
        <begin position="556"/>
        <end position="565"/>
    </location>
</feature>
<dbReference type="OrthoDB" id="391988at2759"/>
<accession>A0A1I8MUM9</accession>
<reference evidence="7" key="1">
    <citation type="submission" date="2020-05" db="UniProtKB">
        <authorList>
            <consortium name="EnsemblMetazoa"/>
        </authorList>
    </citation>
    <scope>IDENTIFICATION</scope>
    <source>
        <strain evidence="7">Aabys</strain>
    </source>
</reference>
<sequence length="587" mass="67781">MPQARRKVPYSGKKKKDQLLQKRQLKGSQKYLRTRSDDGETTEDNELTVRKLMMRSQGSGGGGNRNANRYNLCFYQESKKEMERLKLEGLKPYAPATPKQREIDARFYDGYDFPIRPEWNYDMDKATLDRNENKYFREYVEQLQKRQKEENKELSLFELNLETWRQLWRVLELSDILLIIVDVRYSTLMFPPSLYDYIVNKIGKHAILILNKVDLVAPEVVVAWRSYFRETYPGLPVVIFASNPQQSKKGTQQSRRLNYKRGIEGVHNIFKECQKIVQSEVDLTGWEQKILEDMETDNAFLETENETVVEKTVDEAESTMPHESDGRKREKYYKGILTLGCVGFPNVGKSSLINALKGRKVVSVSRTPGHTKHFQTIFLTNLVRLCDCPGLVFPSSTSKYLQVLLGSFPISQLQVPYRSIQLMAEHLDLPKILKIHLPEDYDEWSPVAISDAWAFKRGFIVAKSARPDRYRAANHLLRSCVAGQLQLILQFYPPNFNEQKEMWLKHSDVEEVKKYQNLPETGHEKEEDIQDNEDTSSVNSESAYETDENSSSNDETNADEDDEAAENAYLAGQASTSRNAFALLEDD</sequence>
<feature type="region of interest" description="Disordered" evidence="5">
    <location>
        <begin position="1"/>
        <end position="45"/>
    </location>
</feature>
<evidence type="ECO:0000313" key="7">
    <source>
        <dbReference type="EnsemblMetazoa" id="MDOA008600-PA"/>
    </source>
</evidence>
<dbReference type="Gene3D" id="3.40.50.300">
    <property type="entry name" value="P-loop containing nucleotide triphosphate hydrolases"/>
    <property type="match status" value="1"/>
</dbReference>
<name>A0A1I8MUM9_MUSDO</name>
<dbReference type="InterPro" id="IPR027417">
    <property type="entry name" value="P-loop_NTPase"/>
</dbReference>
<dbReference type="eggNOG" id="KOG1424">
    <property type="taxonomic scope" value="Eukaryota"/>
</dbReference>
<evidence type="ECO:0000256" key="5">
    <source>
        <dbReference type="SAM" id="MobiDB-lite"/>
    </source>
</evidence>
<dbReference type="AlphaFoldDB" id="A0A1I8MUM9"/>
<comment type="function">
    <text evidence="3">Possible regulatory or functional link with the histocompatibility cluster.</text>
</comment>
<dbReference type="PRINTS" id="PR00326">
    <property type="entry name" value="GTP1OBG"/>
</dbReference>
<evidence type="ECO:0000256" key="2">
    <source>
        <dbReference type="ARBA" id="ARBA00023134"/>
    </source>
</evidence>
<evidence type="ECO:0000259" key="6">
    <source>
        <dbReference type="Pfam" id="PF01926"/>
    </source>
</evidence>
<dbReference type="VEuPathDB" id="VectorBase:MDOA008600"/>
<dbReference type="PANTHER" id="PTHR45709">
    <property type="entry name" value="LARGE SUBUNIT GTPASE 1 HOMOLOG-RELATED"/>
    <property type="match status" value="1"/>
</dbReference>
<dbReference type="STRING" id="7370.A0A1I8MUM9"/>
<gene>
    <name evidence="7" type="primary">101898622</name>
</gene>
<feature type="compositionally biased region" description="Basic residues" evidence="5">
    <location>
        <begin position="1"/>
        <end position="16"/>
    </location>
</feature>
<dbReference type="VEuPathDB" id="VectorBase:MDOMA2_017040"/>
<evidence type="ECO:0000256" key="3">
    <source>
        <dbReference type="ARBA" id="ARBA00037770"/>
    </source>
</evidence>
<dbReference type="InterPro" id="IPR043358">
    <property type="entry name" value="GNL1-like"/>
</dbReference>
<dbReference type="CDD" id="cd00882">
    <property type="entry name" value="Ras_like_GTPase"/>
    <property type="match status" value="1"/>
</dbReference>
<dbReference type="CDD" id="cd01857">
    <property type="entry name" value="HSR1_MMR1"/>
    <property type="match status" value="1"/>
</dbReference>
<evidence type="ECO:0000256" key="4">
    <source>
        <dbReference type="ARBA" id="ARBA00039902"/>
    </source>
</evidence>